<protein>
    <submittedName>
        <fullName evidence="1">Uncharacterized protein</fullName>
    </submittedName>
</protein>
<dbReference type="eggNOG" id="ENOG5031BYS">
    <property type="taxonomic scope" value="Bacteria"/>
</dbReference>
<dbReference type="PIR" id="AD0081">
    <property type="entry name" value="AD0081"/>
</dbReference>
<name>Q0WJ13_YERPE</name>
<evidence type="ECO:0000313" key="2">
    <source>
        <dbReference type="Proteomes" id="UP000000815"/>
    </source>
</evidence>
<dbReference type="Proteomes" id="UP000000815">
    <property type="component" value="Chromosome"/>
</dbReference>
<dbReference type="AlphaFoldDB" id="Q0WJ13"/>
<organism evidence="1 2">
    <name type="scientific">Yersinia pestis</name>
    <dbReference type="NCBI Taxonomy" id="632"/>
    <lineage>
        <taxon>Bacteria</taxon>
        <taxon>Pseudomonadati</taxon>
        <taxon>Pseudomonadota</taxon>
        <taxon>Gammaproteobacteria</taxon>
        <taxon>Enterobacterales</taxon>
        <taxon>Yersiniaceae</taxon>
        <taxon>Yersinia</taxon>
    </lineage>
</organism>
<dbReference type="EMBL" id="AL590842">
    <property type="protein sequence ID" value="CAL19334.1"/>
    <property type="molecule type" value="Genomic_DNA"/>
</dbReference>
<proteinExistence type="predicted"/>
<accession>Q0WJ13</accession>
<gene>
    <name evidence="1" type="ordered locus">YPO0657</name>
</gene>
<dbReference type="STRING" id="214092.YPO0657"/>
<dbReference type="PaxDb" id="214092-YPO0657"/>
<dbReference type="KEGG" id="ype:YPO0657"/>
<keyword evidence="2" id="KW-1185">Reference proteome</keyword>
<reference evidence="1 2" key="1">
    <citation type="journal article" date="2001" name="Nature">
        <title>Genome sequence of Yersinia pestis, the causative agent of plague.</title>
        <authorList>
            <person name="Parkhill J."/>
            <person name="Wren B.W."/>
            <person name="Thomson N.R."/>
            <person name="Titball R.W."/>
            <person name="Holden M.T.G."/>
            <person name="Prentice M.B."/>
            <person name="Sebaihia M."/>
            <person name="James K.D."/>
            <person name="Churcher C."/>
            <person name="Mungall K.L."/>
            <person name="Baker S."/>
            <person name="Basham D."/>
            <person name="Bentley S.D."/>
            <person name="Brooks K."/>
            <person name="Cerdeno-Tarraga A.M."/>
            <person name="Chillingworth T."/>
            <person name="Cronin A."/>
            <person name="Davies R.M."/>
            <person name="Davis P."/>
            <person name="Dougan G."/>
            <person name="Feltwell T."/>
            <person name="Hamlin N."/>
            <person name="Holroyd S."/>
            <person name="Jagels K."/>
            <person name="Leather S."/>
            <person name="Karlyshev A.V."/>
            <person name="Moule S."/>
            <person name="Oyston P.C.F."/>
            <person name="Quail M."/>
            <person name="Rutherford K."/>
            <person name="Simmonds M."/>
            <person name="Skelton J."/>
            <person name="Stevens K."/>
            <person name="Whitehead S."/>
            <person name="Barrell B.G."/>
        </authorList>
    </citation>
    <scope>NUCLEOTIDE SEQUENCE [LARGE SCALE GENOMIC DNA]</scope>
    <source>
        <strain evidence="2">CO-92 / Biovar Orientalis</strain>
    </source>
</reference>
<sequence>MKVPTGGKLYCDDIVTSVVQKPASAHIVSLIQESKVEVSRPGVIPGPTVIVRMGESNGICRAYTPIDFKMRGVGHHEDPKVLT</sequence>
<dbReference type="HOGENOM" id="CLU_2541837_0_0_6"/>
<evidence type="ECO:0000313" key="1">
    <source>
        <dbReference type="EMBL" id="CAL19334.1"/>
    </source>
</evidence>